<feature type="transmembrane region" description="Helical" evidence="8">
    <location>
        <begin position="457"/>
        <end position="480"/>
    </location>
</feature>
<dbReference type="Proteomes" id="UP000190888">
    <property type="component" value="Unassembled WGS sequence"/>
</dbReference>
<dbReference type="PROSITE" id="PS51202">
    <property type="entry name" value="RCK_C"/>
    <property type="match status" value="2"/>
</dbReference>
<keyword evidence="4" id="KW-0406">Ion transport</keyword>
<evidence type="ECO:0000256" key="5">
    <source>
        <dbReference type="ARBA" id="ARBA00022692"/>
    </source>
</evidence>
<protein>
    <submittedName>
        <fullName evidence="10">Transporter, CPA2 family</fullName>
    </submittedName>
</protein>
<evidence type="ECO:0000256" key="6">
    <source>
        <dbReference type="ARBA" id="ARBA00022989"/>
    </source>
</evidence>
<feature type="transmembrane region" description="Helical" evidence="8">
    <location>
        <begin position="6"/>
        <end position="25"/>
    </location>
</feature>
<dbReference type="InterPro" id="IPR036721">
    <property type="entry name" value="RCK_C_sf"/>
</dbReference>
<dbReference type="GO" id="GO:0006813">
    <property type="term" value="P:potassium ion transport"/>
    <property type="evidence" value="ECO:0007669"/>
    <property type="project" value="UniProtKB-KW"/>
</dbReference>
<reference evidence="10 11" key="1">
    <citation type="submission" date="2017-02" db="EMBL/GenBank/DDBJ databases">
        <authorList>
            <person name="Peterson S.W."/>
        </authorList>
    </citation>
    <scope>NUCLEOTIDE SEQUENCE [LARGE SCALE GENOMIC DNA]</scope>
    <source>
        <strain evidence="10 11">DSM 22335</strain>
    </source>
</reference>
<sequence>MSHLPPLIRDLALILVAAGVITLFFKKLKQPVVLGYIIAGLLVGPNFKLFPTISDLEGIRIWADIGVVFLLFALGIEFSFKKLVKVGGSAAITGVVELSCMMLLGYLMGQALGWPYMDSLFLGGIIAISSTTIIFRAFDELGLKRKQFTGLVLGILIIEDLVAILLMVLLSTVAVSRQFEGTQMVYSISKLLFFLCLWFVMGIFLLPTFFKKMSKWLNSETLLVVSVALCLGMVVLAEQAGFSAALGAFIMGSILAETTQAEKIEHLITSVKDLFGAIFFVSVGMLIDPAILVQYAVPVLLLTLSVIIGKTLFVSTGALLSGRTLKQSVQAGTSMSQIGEFSFIIATLGVSLNVTSSYLYPIAVGVSVITTFSTPYMIRLADPLLRLLQRVLPQKWLDSLERYSSSSQIIEAESNWKKLLHYYIQLVIINGVVIVALILLTSYFLLPFVLKHFQNELIGRILTAALSLLFMSPFIWALTVKKIRRGTYAALWLDPKYSKGPLVMLEVVRNVLAILLVGGMLRQIFPFWVAVGGTVFFMLIVLVIFRQRLQRFYQRIEERFLTNLNEKETIEENKRQTRLSPWDAHITRYKISPLAVFIGKTLEELQWREQFGINVAFIERGNQILYAPARNERVYPYDMIGVIGTDQQLLEFGKIIEENEPADETVKENVELEHIVVDEYTRLKGQTIRGSGIREKTNGLVVGIERQGERLLNPSSDTIFEWDDVVWIVGERKKIQQLYNLGQR</sequence>
<feature type="transmembrane region" description="Helical" evidence="8">
    <location>
        <begin position="274"/>
        <end position="293"/>
    </location>
</feature>
<dbReference type="InterPro" id="IPR006153">
    <property type="entry name" value="Cation/H_exchanger_TM"/>
</dbReference>
<feature type="transmembrane region" description="Helical" evidence="8">
    <location>
        <begin position="217"/>
        <end position="236"/>
    </location>
</feature>
<feature type="transmembrane region" description="Helical" evidence="8">
    <location>
        <begin position="59"/>
        <end position="78"/>
    </location>
</feature>
<comment type="similarity">
    <text evidence="2">Belongs to the monovalent cation:proton antiporter 2 (CPA2) transporter (TC 2.A.37) family.</text>
</comment>
<dbReference type="RefSeq" id="WP_078832014.1">
    <property type="nucleotide sequence ID" value="NZ_FUWH01000008.1"/>
</dbReference>
<feature type="transmembrane region" description="Helical" evidence="8">
    <location>
        <begin position="501"/>
        <end position="521"/>
    </location>
</feature>
<feature type="domain" description="RCK C-terminal" evidence="9">
    <location>
        <begin position="574"/>
        <end position="658"/>
    </location>
</feature>
<keyword evidence="6 8" id="KW-1133">Transmembrane helix</keyword>
<keyword evidence="4" id="KW-0633">Potassium transport</keyword>
<feature type="domain" description="RCK C-terminal" evidence="9">
    <location>
        <begin position="660"/>
        <end position="744"/>
    </location>
</feature>
<dbReference type="AlphaFoldDB" id="A0A1T4QEZ7"/>
<dbReference type="EMBL" id="FUWH01000008">
    <property type="protein sequence ID" value="SKA02081.1"/>
    <property type="molecule type" value="Genomic_DNA"/>
</dbReference>
<dbReference type="Gene3D" id="3.30.70.1450">
    <property type="entry name" value="Regulator of K+ conductance, C-terminal domain"/>
    <property type="match status" value="2"/>
</dbReference>
<evidence type="ECO:0000256" key="4">
    <source>
        <dbReference type="ARBA" id="ARBA00022538"/>
    </source>
</evidence>
<keyword evidence="5 8" id="KW-0812">Transmembrane</keyword>
<evidence type="ECO:0000259" key="9">
    <source>
        <dbReference type="PROSITE" id="PS51202"/>
    </source>
</evidence>
<dbReference type="GO" id="GO:1902600">
    <property type="term" value="P:proton transmembrane transport"/>
    <property type="evidence" value="ECO:0007669"/>
    <property type="project" value="InterPro"/>
</dbReference>
<comment type="subcellular location">
    <subcellularLocation>
        <location evidence="1">Membrane</location>
        <topology evidence="1">Multi-pass membrane protein</topology>
    </subcellularLocation>
</comment>
<feature type="transmembrane region" description="Helical" evidence="8">
    <location>
        <begin position="358"/>
        <end position="378"/>
    </location>
</feature>
<feature type="transmembrane region" description="Helical" evidence="8">
    <location>
        <begin position="90"/>
        <end position="108"/>
    </location>
</feature>
<feature type="transmembrane region" description="Helical" evidence="8">
    <location>
        <begin position="120"/>
        <end position="138"/>
    </location>
</feature>
<dbReference type="GO" id="GO:0015297">
    <property type="term" value="F:antiporter activity"/>
    <property type="evidence" value="ECO:0007669"/>
    <property type="project" value="InterPro"/>
</dbReference>
<evidence type="ECO:0000313" key="10">
    <source>
        <dbReference type="EMBL" id="SKA02081.1"/>
    </source>
</evidence>
<feature type="transmembrane region" description="Helical" evidence="8">
    <location>
        <begin position="422"/>
        <end position="445"/>
    </location>
</feature>
<evidence type="ECO:0000313" key="11">
    <source>
        <dbReference type="Proteomes" id="UP000190888"/>
    </source>
</evidence>
<evidence type="ECO:0000256" key="3">
    <source>
        <dbReference type="ARBA" id="ARBA00022448"/>
    </source>
</evidence>
<evidence type="ECO:0000256" key="1">
    <source>
        <dbReference type="ARBA" id="ARBA00004141"/>
    </source>
</evidence>
<keyword evidence="7 8" id="KW-0472">Membrane</keyword>
<evidence type="ECO:0000256" key="7">
    <source>
        <dbReference type="ARBA" id="ARBA00023136"/>
    </source>
</evidence>
<keyword evidence="11" id="KW-1185">Reference proteome</keyword>
<dbReference type="GO" id="GO:0016020">
    <property type="term" value="C:membrane"/>
    <property type="evidence" value="ECO:0007669"/>
    <property type="project" value="UniProtKB-SubCell"/>
</dbReference>
<dbReference type="OrthoDB" id="9781411at2"/>
<feature type="transmembrane region" description="Helical" evidence="8">
    <location>
        <begin position="32"/>
        <end position="53"/>
    </location>
</feature>
<organism evidence="10 11">
    <name type="scientific">Sediminibacterium ginsengisoli</name>
    <dbReference type="NCBI Taxonomy" id="413434"/>
    <lineage>
        <taxon>Bacteria</taxon>
        <taxon>Pseudomonadati</taxon>
        <taxon>Bacteroidota</taxon>
        <taxon>Chitinophagia</taxon>
        <taxon>Chitinophagales</taxon>
        <taxon>Chitinophagaceae</taxon>
        <taxon>Sediminibacterium</taxon>
    </lineage>
</organism>
<name>A0A1T4QEZ7_9BACT</name>
<dbReference type="InterPro" id="IPR006037">
    <property type="entry name" value="RCK_C"/>
</dbReference>
<proteinExistence type="inferred from homology"/>
<accession>A0A1T4QEZ7</accession>
<evidence type="ECO:0000256" key="2">
    <source>
        <dbReference type="ARBA" id="ARBA00005551"/>
    </source>
</evidence>
<evidence type="ECO:0000256" key="8">
    <source>
        <dbReference type="SAM" id="Phobius"/>
    </source>
</evidence>
<dbReference type="GO" id="GO:0008324">
    <property type="term" value="F:monoatomic cation transmembrane transporter activity"/>
    <property type="evidence" value="ECO:0007669"/>
    <property type="project" value="InterPro"/>
</dbReference>
<feature type="transmembrane region" description="Helical" evidence="8">
    <location>
        <begin position="527"/>
        <end position="545"/>
    </location>
</feature>
<dbReference type="InterPro" id="IPR038770">
    <property type="entry name" value="Na+/solute_symporter_sf"/>
</dbReference>
<dbReference type="Gene3D" id="1.20.1530.20">
    <property type="match status" value="1"/>
</dbReference>
<feature type="transmembrane region" description="Helical" evidence="8">
    <location>
        <begin position="150"/>
        <end position="171"/>
    </location>
</feature>
<dbReference type="STRING" id="413434.SAMN04488132_10878"/>
<feature type="transmembrane region" description="Helical" evidence="8">
    <location>
        <begin position="191"/>
        <end position="210"/>
    </location>
</feature>
<dbReference type="Pfam" id="PF02080">
    <property type="entry name" value="TrkA_C"/>
    <property type="match status" value="2"/>
</dbReference>
<dbReference type="PANTHER" id="PTHR42751:SF3">
    <property type="entry name" value="SODIUM_GLUTAMATE SYMPORTER"/>
    <property type="match status" value="1"/>
</dbReference>
<keyword evidence="3" id="KW-0813">Transport</keyword>
<dbReference type="SUPFAM" id="SSF116726">
    <property type="entry name" value="TrkA C-terminal domain-like"/>
    <property type="match status" value="2"/>
</dbReference>
<feature type="transmembrane region" description="Helical" evidence="8">
    <location>
        <begin position="299"/>
        <end position="320"/>
    </location>
</feature>
<dbReference type="Pfam" id="PF00999">
    <property type="entry name" value="Na_H_Exchanger"/>
    <property type="match status" value="1"/>
</dbReference>
<gene>
    <name evidence="10" type="ORF">SAMN04488132_10878</name>
</gene>
<keyword evidence="4" id="KW-0630">Potassium</keyword>
<dbReference type="PANTHER" id="PTHR42751">
    <property type="entry name" value="SODIUM/HYDROGEN EXCHANGER FAMILY/TRKA DOMAIN PROTEIN"/>
    <property type="match status" value="1"/>
</dbReference>